<evidence type="ECO:0000256" key="2">
    <source>
        <dbReference type="ARBA" id="ARBA00022723"/>
    </source>
</evidence>
<evidence type="ECO:0000313" key="6">
    <source>
        <dbReference type="EMBL" id="MCW3483890.1"/>
    </source>
</evidence>
<comment type="cofactor">
    <cofactor evidence="1">
        <name>Zn(2+)</name>
        <dbReference type="ChEBI" id="CHEBI:29105"/>
    </cofactor>
</comment>
<accession>A0ABT3IIU9</accession>
<dbReference type="InterPro" id="IPR051453">
    <property type="entry name" value="MBL_Glyoxalase_II"/>
</dbReference>
<dbReference type="Proteomes" id="UP001207742">
    <property type="component" value="Unassembled WGS sequence"/>
</dbReference>
<keyword evidence="2" id="KW-0479">Metal-binding</keyword>
<dbReference type="Gene3D" id="3.60.15.10">
    <property type="entry name" value="Ribonuclease Z/Hydroxyacylglutathione hydrolase-like"/>
    <property type="match status" value="1"/>
</dbReference>
<dbReference type="SMART" id="SM00849">
    <property type="entry name" value="Lactamase_B"/>
    <property type="match status" value="1"/>
</dbReference>
<evidence type="ECO:0000313" key="7">
    <source>
        <dbReference type="Proteomes" id="UP001207742"/>
    </source>
</evidence>
<reference evidence="6 7" key="1">
    <citation type="submission" date="2022-10" db="EMBL/GenBank/DDBJ databases">
        <title>Chitinophaga nivalis PC15 sp. nov., isolated from Pyeongchang county, South Korea.</title>
        <authorList>
            <person name="Trinh H.N."/>
        </authorList>
    </citation>
    <scope>NUCLEOTIDE SEQUENCE [LARGE SCALE GENOMIC DNA]</scope>
    <source>
        <strain evidence="6 7">PC14</strain>
    </source>
</reference>
<name>A0ABT3IIU9_9BACT</name>
<organism evidence="6 7">
    <name type="scientific">Chitinophaga nivalis</name>
    <dbReference type="NCBI Taxonomy" id="2991709"/>
    <lineage>
        <taxon>Bacteria</taxon>
        <taxon>Pseudomonadati</taxon>
        <taxon>Bacteroidota</taxon>
        <taxon>Chitinophagia</taxon>
        <taxon>Chitinophagales</taxon>
        <taxon>Chitinophagaceae</taxon>
        <taxon>Chitinophaga</taxon>
    </lineage>
</organism>
<gene>
    <name evidence="6" type="ORF">OL497_08300</name>
</gene>
<evidence type="ECO:0000256" key="1">
    <source>
        <dbReference type="ARBA" id="ARBA00001947"/>
    </source>
</evidence>
<dbReference type="SUPFAM" id="SSF56281">
    <property type="entry name" value="Metallo-hydrolase/oxidoreductase"/>
    <property type="match status" value="1"/>
</dbReference>
<dbReference type="InterPro" id="IPR001279">
    <property type="entry name" value="Metallo-B-lactamas"/>
</dbReference>
<dbReference type="RefSeq" id="WP_264729409.1">
    <property type="nucleotide sequence ID" value="NZ_JAPDNR010000001.1"/>
</dbReference>
<comment type="caution">
    <text evidence="6">The sequence shown here is derived from an EMBL/GenBank/DDBJ whole genome shotgun (WGS) entry which is preliminary data.</text>
</comment>
<evidence type="ECO:0000256" key="3">
    <source>
        <dbReference type="ARBA" id="ARBA00022801"/>
    </source>
</evidence>
<dbReference type="EMBL" id="JAPDNS010000001">
    <property type="protein sequence ID" value="MCW3483890.1"/>
    <property type="molecule type" value="Genomic_DNA"/>
</dbReference>
<dbReference type="Pfam" id="PF00753">
    <property type="entry name" value="Lactamase_B"/>
    <property type="match status" value="1"/>
</dbReference>
<dbReference type="CDD" id="cd16275">
    <property type="entry name" value="BaeB-like_MBL-fold"/>
    <property type="match status" value="1"/>
</dbReference>
<protein>
    <submittedName>
        <fullName evidence="6">MBL fold metallo-hydrolase</fullName>
    </submittedName>
</protein>
<keyword evidence="4" id="KW-0862">Zinc</keyword>
<keyword evidence="7" id="KW-1185">Reference proteome</keyword>
<dbReference type="PANTHER" id="PTHR46233">
    <property type="entry name" value="HYDROXYACYLGLUTATHIONE HYDROLASE GLOC"/>
    <property type="match status" value="1"/>
</dbReference>
<sequence>MHIYKKEPRLKVFPVRVKKDSFVNYSYVILDEDSLQAVVIDPAWEPDKINAVLTAANATLAGILLTHSHFDHVDLVGFFTAAWHCPVWMSAAEINYYRFHCEGLIAFEDGALLSPGGIPVQAWVTPGHTAGSTCFYVGNCLFSGDTLFIEGCGLCWGKGANPYSMFDSLQRIRTNVTKEVLVFPGHSFGLPVGLSFEEVMLNNIYLNFKEKDMFVAYRMRNDQQRLYAFQ</sequence>
<feature type="domain" description="Metallo-beta-lactamase" evidence="5">
    <location>
        <begin position="23"/>
        <end position="186"/>
    </location>
</feature>
<proteinExistence type="predicted"/>
<dbReference type="InterPro" id="IPR036866">
    <property type="entry name" value="RibonucZ/Hydroxyglut_hydro"/>
</dbReference>
<evidence type="ECO:0000256" key="4">
    <source>
        <dbReference type="ARBA" id="ARBA00022833"/>
    </source>
</evidence>
<evidence type="ECO:0000259" key="5">
    <source>
        <dbReference type="SMART" id="SM00849"/>
    </source>
</evidence>
<keyword evidence="3" id="KW-0378">Hydrolase</keyword>
<dbReference type="PANTHER" id="PTHR46233:SF3">
    <property type="entry name" value="HYDROXYACYLGLUTATHIONE HYDROLASE GLOC"/>
    <property type="match status" value="1"/>
</dbReference>